<evidence type="ECO:0000313" key="2">
    <source>
        <dbReference type="Proteomes" id="UP000323300"/>
    </source>
</evidence>
<name>A0A1I4ER64_9HYPH</name>
<gene>
    <name evidence="1" type="ORF">SAMN04488498_12958</name>
</gene>
<protein>
    <submittedName>
        <fullName evidence="1">Uncharacterized protein</fullName>
    </submittedName>
</protein>
<sequence length="106" mass="12276">MSSYFYGMTKTIWTFGDAVRRFPLMRVDCPCGNAGFFNTMEVAGETSYERDPHNVAFRCRECKGQSGRPKIQLLEVDVDRLPKVGVWRPVKMGRNQPTVWSLQRLR</sequence>
<reference evidence="1 2" key="1">
    <citation type="submission" date="2016-10" db="EMBL/GenBank/DDBJ databases">
        <authorList>
            <person name="Varghese N."/>
            <person name="Submissions S."/>
        </authorList>
    </citation>
    <scope>NUCLEOTIDE SEQUENCE [LARGE SCALE GENOMIC DNA]</scope>
    <source>
        <strain evidence="1 2">DSM 21822</strain>
    </source>
</reference>
<accession>A0A1I4ER64</accession>
<dbReference type="AlphaFoldDB" id="A0A1I4ER64"/>
<organism evidence="1 2">
    <name type="scientific">Neomesorhizobium albiziae</name>
    <dbReference type="NCBI Taxonomy" id="335020"/>
    <lineage>
        <taxon>Bacteria</taxon>
        <taxon>Pseudomonadati</taxon>
        <taxon>Pseudomonadota</taxon>
        <taxon>Alphaproteobacteria</taxon>
        <taxon>Hyphomicrobiales</taxon>
        <taxon>Phyllobacteriaceae</taxon>
        <taxon>Neomesorhizobium</taxon>
    </lineage>
</organism>
<keyword evidence="2" id="KW-1185">Reference proteome</keyword>
<dbReference type="OrthoDB" id="8116599at2"/>
<dbReference type="Proteomes" id="UP000323300">
    <property type="component" value="Unassembled WGS sequence"/>
</dbReference>
<proteinExistence type="predicted"/>
<dbReference type="EMBL" id="FOSL01000029">
    <property type="protein sequence ID" value="SFL08164.1"/>
    <property type="molecule type" value="Genomic_DNA"/>
</dbReference>
<dbReference type="RefSeq" id="WP_149763507.1">
    <property type="nucleotide sequence ID" value="NZ_BSPE01000012.1"/>
</dbReference>
<evidence type="ECO:0000313" key="1">
    <source>
        <dbReference type="EMBL" id="SFL08164.1"/>
    </source>
</evidence>